<dbReference type="InterPro" id="IPR050314">
    <property type="entry name" value="Glycosyl_Hydrlase_18"/>
</dbReference>
<sequence>MLSSVVVAAAFAGIASAGKGFTGKPVIAGYWPSYAADLLQPKDIQFGEFTHIVRHWFVAESTPTYELGFGGAENLIAPVVSRAKKAGVSVSLSIGGWTGSIYFSDLVANATGRAAYAKSIKKTLDKYGFSGADLDWEFPGSQGIGCNTIRPEDADNFLAFLKVLRDTVGPDTRLSAAVSVGGILGADGNLYQRTGDLAKYLDYVTIMAYDIYGYGWSATTGPVGQLYDTCATDEGSGVSGALAVKLWTDAGFPAKKLLLGMPAYAYPYKTASSKLAQRKVNGKTSLAYQNRTDEVPKGGVTSAGEGTDSCGNPTAAAPSWLFKELISTGKLTSNGTVGKGGFTRYFDACSGTPFLFNSKTRDFIAYDDPASFGVKAQFARKNGLAGINMFDLTGDTKESLLVNAARAQLLGESFPDPAPGITVGDGTINAPLATSTPPSSSSSRRAHVPRLFAFGRLF</sequence>
<dbReference type="PANTHER" id="PTHR11177:SF317">
    <property type="entry name" value="CHITINASE 12-RELATED"/>
    <property type="match status" value="1"/>
</dbReference>
<evidence type="ECO:0000313" key="5">
    <source>
        <dbReference type="Proteomes" id="UP000077266"/>
    </source>
</evidence>
<keyword evidence="5" id="KW-1185">Reference proteome</keyword>
<evidence type="ECO:0000313" key="4">
    <source>
        <dbReference type="EMBL" id="KZV88391.1"/>
    </source>
</evidence>
<dbReference type="SUPFAM" id="SSF51445">
    <property type="entry name" value="(Trans)glycosidases"/>
    <property type="match status" value="1"/>
</dbReference>
<dbReference type="Pfam" id="PF00704">
    <property type="entry name" value="Glyco_hydro_18"/>
    <property type="match status" value="1"/>
</dbReference>
<protein>
    <submittedName>
        <fullName evidence="4">Family 18 glycoside hydrolase</fullName>
    </submittedName>
</protein>
<dbReference type="PROSITE" id="PS51910">
    <property type="entry name" value="GH18_2"/>
    <property type="match status" value="1"/>
</dbReference>
<dbReference type="OrthoDB" id="73875at2759"/>
<dbReference type="SUPFAM" id="SSF54556">
    <property type="entry name" value="Chitinase insertion domain"/>
    <property type="match status" value="1"/>
</dbReference>
<dbReference type="STRING" id="1314781.A0A165F4U7"/>
<feature type="compositionally biased region" description="Low complexity" evidence="1">
    <location>
        <begin position="433"/>
        <end position="443"/>
    </location>
</feature>
<dbReference type="InParanoid" id="A0A165F4U7"/>
<feature type="signal peptide" evidence="2">
    <location>
        <begin position="1"/>
        <end position="17"/>
    </location>
</feature>
<dbReference type="GO" id="GO:0004568">
    <property type="term" value="F:chitinase activity"/>
    <property type="evidence" value="ECO:0007669"/>
    <property type="project" value="TreeGrafter"/>
</dbReference>
<feature type="domain" description="GH18" evidence="3">
    <location>
        <begin position="25"/>
        <end position="412"/>
    </location>
</feature>
<dbReference type="GO" id="GO:0005576">
    <property type="term" value="C:extracellular region"/>
    <property type="evidence" value="ECO:0007669"/>
    <property type="project" value="TreeGrafter"/>
</dbReference>
<evidence type="ECO:0000256" key="2">
    <source>
        <dbReference type="SAM" id="SignalP"/>
    </source>
</evidence>
<dbReference type="SMART" id="SM00636">
    <property type="entry name" value="Glyco_18"/>
    <property type="match status" value="1"/>
</dbReference>
<feature type="chain" id="PRO_5007857556" evidence="2">
    <location>
        <begin position="18"/>
        <end position="458"/>
    </location>
</feature>
<feature type="region of interest" description="Disordered" evidence="1">
    <location>
        <begin position="425"/>
        <end position="444"/>
    </location>
</feature>
<dbReference type="Proteomes" id="UP000077266">
    <property type="component" value="Unassembled WGS sequence"/>
</dbReference>
<dbReference type="InterPro" id="IPR029070">
    <property type="entry name" value="Chitinase_insertion_sf"/>
</dbReference>
<proteinExistence type="predicted"/>
<dbReference type="AlphaFoldDB" id="A0A165F4U7"/>
<evidence type="ECO:0000256" key="1">
    <source>
        <dbReference type="SAM" id="MobiDB-lite"/>
    </source>
</evidence>
<dbReference type="Gene3D" id="3.20.20.80">
    <property type="entry name" value="Glycosidases"/>
    <property type="match status" value="1"/>
</dbReference>
<dbReference type="InterPro" id="IPR011583">
    <property type="entry name" value="Chitinase_II/V-like_cat"/>
</dbReference>
<dbReference type="InterPro" id="IPR001223">
    <property type="entry name" value="Glyco_hydro18_cat"/>
</dbReference>
<dbReference type="GO" id="GO:0008061">
    <property type="term" value="F:chitin binding"/>
    <property type="evidence" value="ECO:0007669"/>
    <property type="project" value="InterPro"/>
</dbReference>
<name>A0A165F4U7_EXIGL</name>
<keyword evidence="2" id="KW-0732">Signal</keyword>
<dbReference type="GO" id="GO:0005975">
    <property type="term" value="P:carbohydrate metabolic process"/>
    <property type="evidence" value="ECO:0007669"/>
    <property type="project" value="InterPro"/>
</dbReference>
<dbReference type="PANTHER" id="PTHR11177">
    <property type="entry name" value="CHITINASE"/>
    <property type="match status" value="1"/>
</dbReference>
<dbReference type="Gene3D" id="3.10.50.10">
    <property type="match status" value="1"/>
</dbReference>
<reference evidence="4 5" key="1">
    <citation type="journal article" date="2016" name="Mol. Biol. Evol.">
        <title>Comparative Genomics of Early-Diverging Mushroom-Forming Fungi Provides Insights into the Origins of Lignocellulose Decay Capabilities.</title>
        <authorList>
            <person name="Nagy L.G."/>
            <person name="Riley R."/>
            <person name="Tritt A."/>
            <person name="Adam C."/>
            <person name="Daum C."/>
            <person name="Floudas D."/>
            <person name="Sun H."/>
            <person name="Yadav J.S."/>
            <person name="Pangilinan J."/>
            <person name="Larsson K.H."/>
            <person name="Matsuura K."/>
            <person name="Barry K."/>
            <person name="Labutti K."/>
            <person name="Kuo R."/>
            <person name="Ohm R.A."/>
            <person name="Bhattacharya S.S."/>
            <person name="Shirouzu T."/>
            <person name="Yoshinaga Y."/>
            <person name="Martin F.M."/>
            <person name="Grigoriev I.V."/>
            <person name="Hibbett D.S."/>
        </authorList>
    </citation>
    <scope>NUCLEOTIDE SEQUENCE [LARGE SCALE GENOMIC DNA]</scope>
    <source>
        <strain evidence="4 5">HHB12029</strain>
    </source>
</reference>
<dbReference type="InterPro" id="IPR017853">
    <property type="entry name" value="GH"/>
</dbReference>
<gene>
    <name evidence="4" type="ORF">EXIGLDRAFT_722768</name>
</gene>
<evidence type="ECO:0000259" key="3">
    <source>
        <dbReference type="PROSITE" id="PS51910"/>
    </source>
</evidence>
<accession>A0A165F4U7</accession>
<dbReference type="EMBL" id="KV426101">
    <property type="protein sequence ID" value="KZV88391.1"/>
    <property type="molecule type" value="Genomic_DNA"/>
</dbReference>
<organism evidence="4 5">
    <name type="scientific">Exidia glandulosa HHB12029</name>
    <dbReference type="NCBI Taxonomy" id="1314781"/>
    <lineage>
        <taxon>Eukaryota</taxon>
        <taxon>Fungi</taxon>
        <taxon>Dikarya</taxon>
        <taxon>Basidiomycota</taxon>
        <taxon>Agaricomycotina</taxon>
        <taxon>Agaricomycetes</taxon>
        <taxon>Auriculariales</taxon>
        <taxon>Exidiaceae</taxon>
        <taxon>Exidia</taxon>
    </lineage>
</organism>
<keyword evidence="4" id="KW-0378">Hydrolase</keyword>
<dbReference type="GO" id="GO:0006032">
    <property type="term" value="P:chitin catabolic process"/>
    <property type="evidence" value="ECO:0007669"/>
    <property type="project" value="TreeGrafter"/>
</dbReference>